<evidence type="ECO:0000313" key="2">
    <source>
        <dbReference type="EMBL" id="ABK77329.1"/>
    </source>
</evidence>
<accession>A0RVG2</accession>
<protein>
    <submittedName>
        <fullName evidence="2">Uncharacterized protein</fullName>
    </submittedName>
</protein>
<dbReference type="Proteomes" id="UP000000758">
    <property type="component" value="Chromosome"/>
</dbReference>
<evidence type="ECO:0000313" key="3">
    <source>
        <dbReference type="Proteomes" id="UP000000758"/>
    </source>
</evidence>
<keyword evidence="1" id="KW-0472">Membrane</keyword>
<dbReference type="HOGENOM" id="CLU_1182847_0_0_2"/>
<reference evidence="2 3" key="1">
    <citation type="journal article" date="2006" name="Proc. Natl. Acad. Sci. U.S.A.">
        <title>Genomic analysis of the uncultivated marine crenarchaeote Cenarchaeum symbiosum.</title>
        <authorList>
            <person name="Hallam S.J."/>
            <person name="Konstantinidis K.T."/>
            <person name="Putnam N."/>
            <person name="Schleper C."/>
            <person name="Watanabe Y."/>
            <person name="Sugahara J."/>
            <person name="Preston C."/>
            <person name="de la Torre J."/>
            <person name="Richardson P.M."/>
            <person name="DeLong E.F."/>
        </authorList>
    </citation>
    <scope>NUCLEOTIDE SEQUENCE [LARGE SCALE GENOMIC DNA]</scope>
    <source>
        <strain evidence="3">A</strain>
    </source>
</reference>
<name>A0RVG2_CENSY</name>
<sequence>MNRWTREYRCLLRICEVTGMAEKDAARCIRDAAGGDVGIRVGKGADAYLLAAAPSGSGRYLAELYAVRDRRLVLRYHVRLSDPFPGRGPALAAIFGTILLMGIAGAAAGAFYFTAVQHAEDDSPRIDVHRMQLIAVHDGSTEPYMEMLIVTSEPSLRVSVGEGGMVDMMDDGRLDGSLDGIPPDPPDPASKSGYMVRYDGLFSAAVPLSEGDNTIVYVEYGGASAAYPVRVGGP</sequence>
<gene>
    <name evidence="2" type="ordered locus">CENSYa_0696</name>
</gene>
<organism evidence="2 3">
    <name type="scientific">Cenarchaeum symbiosum (strain A)</name>
    <dbReference type="NCBI Taxonomy" id="414004"/>
    <lineage>
        <taxon>Archaea</taxon>
        <taxon>Nitrososphaerota</taxon>
        <taxon>Candidatus Cenarchaeales</taxon>
        <taxon>Candidatus Cenarchaeaceae</taxon>
        <taxon>Candidatus Cenarchaeum</taxon>
    </lineage>
</organism>
<keyword evidence="1" id="KW-0812">Transmembrane</keyword>
<dbReference type="EnsemblBacteria" id="ABK77329">
    <property type="protein sequence ID" value="ABK77329"/>
    <property type="gene ID" value="CENSYa_0696"/>
</dbReference>
<dbReference type="KEGG" id="csy:CENSYa_0696"/>
<proteinExistence type="predicted"/>
<keyword evidence="3" id="KW-1185">Reference proteome</keyword>
<feature type="transmembrane region" description="Helical" evidence="1">
    <location>
        <begin position="90"/>
        <end position="113"/>
    </location>
</feature>
<dbReference type="EMBL" id="DP000238">
    <property type="protein sequence ID" value="ABK77329.1"/>
    <property type="molecule type" value="Genomic_DNA"/>
</dbReference>
<dbReference type="AlphaFoldDB" id="A0RVG2"/>
<evidence type="ECO:0000256" key="1">
    <source>
        <dbReference type="SAM" id="Phobius"/>
    </source>
</evidence>
<keyword evidence="1" id="KW-1133">Transmembrane helix</keyword>
<dbReference type="STRING" id="414004.CENSYa_0696"/>